<keyword evidence="1" id="KW-0732">Signal</keyword>
<reference evidence="2 5" key="2">
    <citation type="submission" date="2017-05" db="EMBL/GenBank/DDBJ databases">
        <title>Complete and WGS of Bordetella genogroups.</title>
        <authorList>
            <person name="Spilker T."/>
            <person name="LiPuma J."/>
        </authorList>
    </citation>
    <scope>NUCLEOTIDE SEQUENCE [LARGE SCALE GENOMIC DNA]</scope>
    <source>
        <strain evidence="2 5">AU17610</strain>
    </source>
</reference>
<feature type="chain" id="PRO_5012424308" description="Lipoprotein" evidence="1">
    <location>
        <begin position="26"/>
        <end position="245"/>
    </location>
</feature>
<dbReference type="Proteomes" id="UP000217005">
    <property type="component" value="Unassembled WGS sequence"/>
</dbReference>
<accession>A0A261SP25</accession>
<dbReference type="PROSITE" id="PS51257">
    <property type="entry name" value="PROKAR_LIPOPROTEIN"/>
    <property type="match status" value="1"/>
</dbReference>
<proteinExistence type="predicted"/>
<sequence length="245" mass="26776">MMGRARAAWAACVAAVWLAGCIAPAATPSSARAPGPKGEAMSADQLAQTDFNRTVTIEIRDNLNSLYTLLDKLYRRNPREWRKTGVSSQEDAVARVKRLIEARTPPQGLSGLRDIQVLAVALDPNYGGDRVAAFIYGLADTMIAAHNDKTRIYVSDVLDGQRLYNAARNVEAAAWLLASRRNAQGEPLLLANEMSATATNLSFEREFGAIIGRLDLIANLLGENSRRIGINYAQGLLFFNFLPVR</sequence>
<dbReference type="OrthoDB" id="5866325at2"/>
<dbReference type="AlphaFoldDB" id="A0A261SP25"/>
<evidence type="ECO:0000313" key="2">
    <source>
        <dbReference type="EMBL" id="OZI39144.1"/>
    </source>
</evidence>
<protein>
    <recommendedName>
        <fullName evidence="6">Lipoprotein</fullName>
    </recommendedName>
</protein>
<evidence type="ECO:0000313" key="5">
    <source>
        <dbReference type="Proteomes" id="UP000217005"/>
    </source>
</evidence>
<evidence type="ECO:0000313" key="3">
    <source>
        <dbReference type="EMBL" id="OZI65366.1"/>
    </source>
</evidence>
<evidence type="ECO:0000313" key="4">
    <source>
        <dbReference type="Proteomes" id="UP000216354"/>
    </source>
</evidence>
<reference evidence="3 4" key="1">
    <citation type="submission" date="2017-05" db="EMBL/GenBank/DDBJ databases">
        <title>Complete and WGS of Bordetella genogroups.</title>
        <authorList>
            <person name="Spilker T."/>
            <person name="Lipuma J."/>
        </authorList>
    </citation>
    <scope>NUCLEOTIDE SEQUENCE [LARGE SCALE GENOMIC DNA]</scope>
    <source>
        <strain evidence="3 4">AU9795</strain>
    </source>
</reference>
<dbReference type="EMBL" id="NEVR01000002">
    <property type="protein sequence ID" value="OZI65366.1"/>
    <property type="molecule type" value="Genomic_DNA"/>
</dbReference>
<evidence type="ECO:0000256" key="1">
    <source>
        <dbReference type="SAM" id="SignalP"/>
    </source>
</evidence>
<gene>
    <name evidence="3" type="ORF">CAL27_10010</name>
    <name evidence="2" type="ORF">CEG14_06340</name>
</gene>
<feature type="signal peptide" evidence="1">
    <location>
        <begin position="1"/>
        <end position="25"/>
    </location>
</feature>
<organism evidence="2 5">
    <name type="scientific">Bordetella genomosp. 1</name>
    <dbReference type="NCBI Taxonomy" id="1395607"/>
    <lineage>
        <taxon>Bacteria</taxon>
        <taxon>Pseudomonadati</taxon>
        <taxon>Pseudomonadota</taxon>
        <taxon>Betaproteobacteria</taxon>
        <taxon>Burkholderiales</taxon>
        <taxon>Alcaligenaceae</taxon>
        <taxon>Bordetella</taxon>
    </lineage>
</organism>
<evidence type="ECO:0008006" key="6">
    <source>
        <dbReference type="Google" id="ProtNLM"/>
    </source>
</evidence>
<comment type="caution">
    <text evidence="2">The sequence shown here is derived from an EMBL/GenBank/DDBJ whole genome shotgun (WGS) entry which is preliminary data.</text>
</comment>
<dbReference type="EMBL" id="NEVL01000002">
    <property type="protein sequence ID" value="OZI39144.1"/>
    <property type="molecule type" value="Genomic_DNA"/>
</dbReference>
<name>A0A261SP25_9BORD</name>
<dbReference type="Proteomes" id="UP000216354">
    <property type="component" value="Unassembled WGS sequence"/>
</dbReference>
<dbReference type="RefSeq" id="WP_094825518.1">
    <property type="nucleotide sequence ID" value="NZ_NEVL01000002.1"/>
</dbReference>
<keyword evidence="4" id="KW-1185">Reference proteome</keyword>